<dbReference type="Pfam" id="PF03354">
    <property type="entry name" value="TerL_ATPase"/>
    <property type="match status" value="1"/>
</dbReference>
<feature type="domain" description="Terminase large subunit-like endonuclease" evidence="2">
    <location>
        <begin position="215"/>
        <end position="495"/>
    </location>
</feature>
<dbReference type="Gene3D" id="3.40.50.300">
    <property type="entry name" value="P-loop containing nucleotide triphosphate hydrolases"/>
    <property type="match status" value="1"/>
</dbReference>
<evidence type="ECO:0000313" key="3">
    <source>
        <dbReference type="EMBL" id="KAF1084848.1"/>
    </source>
</evidence>
<dbReference type="InterPro" id="IPR005021">
    <property type="entry name" value="Terminase_largesu-like"/>
</dbReference>
<dbReference type="RefSeq" id="WP_161822343.1">
    <property type="nucleotide sequence ID" value="NZ_LSRS01000004.1"/>
</dbReference>
<feature type="domain" description="Terminase large subunit-like ATPase" evidence="1">
    <location>
        <begin position="34"/>
        <end position="208"/>
    </location>
</feature>
<dbReference type="PANTHER" id="PTHR41287">
    <property type="match status" value="1"/>
</dbReference>
<keyword evidence="4" id="KW-1185">Reference proteome</keyword>
<dbReference type="GO" id="GO:0004519">
    <property type="term" value="F:endonuclease activity"/>
    <property type="evidence" value="ECO:0007669"/>
    <property type="project" value="InterPro"/>
</dbReference>
<accession>A0A9D2WP99</accession>
<dbReference type="AlphaFoldDB" id="A0A9D2WP99"/>
<dbReference type="InterPro" id="IPR046461">
    <property type="entry name" value="TerL_ATPase"/>
</dbReference>
<evidence type="ECO:0000259" key="1">
    <source>
        <dbReference type="Pfam" id="PF03354"/>
    </source>
</evidence>
<dbReference type="PANTHER" id="PTHR41287:SF1">
    <property type="entry name" value="PROTEIN YMFN"/>
    <property type="match status" value="1"/>
</dbReference>
<organism evidence="3 4">
    <name type="scientific">Sporotomaculum syntrophicum</name>
    <dbReference type="NCBI Taxonomy" id="182264"/>
    <lineage>
        <taxon>Bacteria</taxon>
        <taxon>Bacillati</taxon>
        <taxon>Bacillota</taxon>
        <taxon>Clostridia</taxon>
        <taxon>Eubacteriales</taxon>
        <taxon>Desulfallaceae</taxon>
        <taxon>Sporotomaculum</taxon>
    </lineage>
</organism>
<protein>
    <submittedName>
        <fullName evidence="3">Phage Terminase</fullName>
    </submittedName>
</protein>
<proteinExistence type="predicted"/>
<gene>
    <name evidence="3" type="ORF">SPSYN_02018</name>
</gene>
<dbReference type="EMBL" id="LSRS01000004">
    <property type="protein sequence ID" value="KAF1084848.1"/>
    <property type="molecule type" value="Genomic_DNA"/>
</dbReference>
<dbReference type="Proteomes" id="UP000798488">
    <property type="component" value="Unassembled WGS sequence"/>
</dbReference>
<dbReference type="InterPro" id="IPR027417">
    <property type="entry name" value="P-loop_NTPase"/>
</dbReference>
<sequence>MFDEYSAERAVKFIENYLTHTKGKWAGVRFELEPWQHDIITPLFGTLNEDGTRQYRTCYVEIPRKNGKSELGAAVALKLLFADNEPGAEIYSAAADRDQAAIVFNTAAQMVRQNPKLAKRCKIIDSQKRIVIPATGSFYRAISADAHTKHGFNAHGIIFDELHTQPNRELWDVLTTSGGTRTQPLIFAITTAGYDRNSICWEQHEYAQKIIDGVIEDKTFLPVIYAAGKEDDWRDEKVWYKANPALSTFRGIEEMRAMAKKAEQVPALQNTFRRLYLNQWTQQEDRWLDLAAWDATAGTIEPDELLGKCCFGGLDLASTTDIAAFVLVFPMDDGGFVVLPHFWIPRDNMRERINRDRVPYDVWTRQGLITATEGNVIHYEAIRRHIEQLGQLYNIREIAFDRWGAVQITTELDDAGFTVVQFGQGFASMSPPTKELLNLVLSKKLVHGGNPVLRWMADNMVVKQDPAGNVKPDKSKSSEKIDGMVALIMALDRATRYQESESVYNKKELLVL</sequence>
<dbReference type="OrthoDB" id="9760250at2"/>
<dbReference type="Pfam" id="PF20441">
    <property type="entry name" value="TerL_nuclease"/>
    <property type="match status" value="1"/>
</dbReference>
<dbReference type="InterPro" id="IPR046462">
    <property type="entry name" value="TerL_nuclease"/>
</dbReference>
<evidence type="ECO:0000259" key="2">
    <source>
        <dbReference type="Pfam" id="PF20441"/>
    </source>
</evidence>
<comment type="caution">
    <text evidence="3">The sequence shown here is derived from an EMBL/GenBank/DDBJ whole genome shotgun (WGS) entry which is preliminary data.</text>
</comment>
<reference evidence="3" key="1">
    <citation type="submission" date="2016-02" db="EMBL/GenBank/DDBJ databases">
        <title>Draft Genome Sequence of Sporotomaculum syntrophicum Strain FB, a Syntrophic Benzoate Degrader.</title>
        <authorList>
            <person name="Nobu M.K."/>
            <person name="Narihiro T."/>
            <person name="Qiu Y.-L."/>
            <person name="Ohashi A."/>
            <person name="Liu W.-T."/>
            <person name="Yuji S."/>
        </authorList>
    </citation>
    <scope>NUCLEOTIDE SEQUENCE</scope>
    <source>
        <strain evidence="3">FB</strain>
    </source>
</reference>
<name>A0A9D2WP99_9FIRM</name>
<evidence type="ECO:0000313" key="4">
    <source>
        <dbReference type="Proteomes" id="UP000798488"/>
    </source>
</evidence>